<dbReference type="PANTHER" id="PTHR43415">
    <property type="entry name" value="SPERMIDINE N(1)-ACETYLTRANSFERASE"/>
    <property type="match status" value="1"/>
</dbReference>
<dbReference type="Proteomes" id="UP000004508">
    <property type="component" value="Unassembled WGS sequence"/>
</dbReference>
<keyword evidence="2" id="KW-0808">Transferase</keyword>
<dbReference type="AlphaFoldDB" id="D6TCA2"/>
<dbReference type="PANTHER" id="PTHR43415:SF3">
    <property type="entry name" value="GNAT-FAMILY ACETYLTRANSFERASE"/>
    <property type="match status" value="1"/>
</dbReference>
<evidence type="ECO:0000259" key="1">
    <source>
        <dbReference type="PROSITE" id="PS51186"/>
    </source>
</evidence>
<dbReference type="Pfam" id="PF13302">
    <property type="entry name" value="Acetyltransf_3"/>
    <property type="match status" value="1"/>
</dbReference>
<accession>D6TCA2</accession>
<evidence type="ECO:0000313" key="3">
    <source>
        <dbReference type="Proteomes" id="UP000004508"/>
    </source>
</evidence>
<dbReference type="EMBL" id="ADVG01000001">
    <property type="protein sequence ID" value="EFH89919.1"/>
    <property type="molecule type" value="Genomic_DNA"/>
</dbReference>
<dbReference type="OrthoDB" id="9795206at2"/>
<dbReference type="PROSITE" id="PS51186">
    <property type="entry name" value="GNAT"/>
    <property type="match status" value="1"/>
</dbReference>
<dbReference type="SUPFAM" id="SSF55729">
    <property type="entry name" value="Acyl-CoA N-acyltransferases (Nat)"/>
    <property type="match status" value="1"/>
</dbReference>
<dbReference type="RefSeq" id="WP_007906886.1">
    <property type="nucleotide sequence ID" value="NZ_ADVG01000001.1"/>
</dbReference>
<protein>
    <submittedName>
        <fullName evidence="2">GCN5-related N-acetyltransferase</fullName>
    </submittedName>
</protein>
<reference evidence="2 3" key="1">
    <citation type="journal article" date="2011" name="Stand. Genomic Sci.">
        <title>Non-contiguous finished genome sequence and contextual data of the filamentous soil bacterium Ktedonobacter racemifer type strain (SOSP1-21).</title>
        <authorList>
            <person name="Chang Y.J."/>
            <person name="Land M."/>
            <person name="Hauser L."/>
            <person name="Chertkov O."/>
            <person name="Del Rio T.G."/>
            <person name="Nolan M."/>
            <person name="Copeland A."/>
            <person name="Tice H."/>
            <person name="Cheng J.F."/>
            <person name="Lucas S."/>
            <person name="Han C."/>
            <person name="Goodwin L."/>
            <person name="Pitluck S."/>
            <person name="Ivanova N."/>
            <person name="Ovchinikova G."/>
            <person name="Pati A."/>
            <person name="Chen A."/>
            <person name="Palaniappan K."/>
            <person name="Mavromatis K."/>
            <person name="Liolios K."/>
            <person name="Brettin T."/>
            <person name="Fiebig A."/>
            <person name="Rohde M."/>
            <person name="Abt B."/>
            <person name="Goker M."/>
            <person name="Detter J.C."/>
            <person name="Woyke T."/>
            <person name="Bristow J."/>
            <person name="Eisen J.A."/>
            <person name="Markowitz V."/>
            <person name="Hugenholtz P."/>
            <person name="Kyrpides N.C."/>
            <person name="Klenk H.P."/>
            <person name="Lapidus A."/>
        </authorList>
    </citation>
    <scope>NUCLEOTIDE SEQUENCE [LARGE SCALE GENOMIC DNA]</scope>
    <source>
        <strain evidence="3">DSM 44963</strain>
    </source>
</reference>
<dbReference type="eggNOG" id="COG1670">
    <property type="taxonomic scope" value="Bacteria"/>
</dbReference>
<name>D6TCA2_KTERA</name>
<dbReference type="InterPro" id="IPR016181">
    <property type="entry name" value="Acyl_CoA_acyltransferase"/>
</dbReference>
<keyword evidence="3" id="KW-1185">Reference proteome</keyword>
<dbReference type="InterPro" id="IPR000182">
    <property type="entry name" value="GNAT_dom"/>
</dbReference>
<comment type="caution">
    <text evidence="2">The sequence shown here is derived from an EMBL/GenBank/DDBJ whole genome shotgun (WGS) entry which is preliminary data.</text>
</comment>
<sequence length="204" mass="23628">MASGQNSAQRDTAEPIMNLIGQKIALGPLQRELLPYYQRWMNDADVNALRIYTLRPMTWEAVEVWYEQVSKEMNLDAAFFTIYERSTTRPIGLTMLLDIAFLNKSAEFAISIGEKDCWHKGYGTETTRLMLDYAFRVVGLHSVRLRTLSFNTRAIHVYEHVGFQHAGIWREAHPFEGKLHNIVLMDCLARDFFMFDGQQEKTIS</sequence>
<feature type="domain" description="N-acetyltransferase" evidence="1">
    <location>
        <begin position="24"/>
        <end position="190"/>
    </location>
</feature>
<gene>
    <name evidence="2" type="ORF">Krac_11508</name>
</gene>
<dbReference type="STRING" id="485913.Krac_11508"/>
<proteinExistence type="predicted"/>
<organism evidence="2 3">
    <name type="scientific">Ktedonobacter racemifer DSM 44963</name>
    <dbReference type="NCBI Taxonomy" id="485913"/>
    <lineage>
        <taxon>Bacteria</taxon>
        <taxon>Bacillati</taxon>
        <taxon>Chloroflexota</taxon>
        <taxon>Ktedonobacteria</taxon>
        <taxon>Ktedonobacterales</taxon>
        <taxon>Ktedonobacteraceae</taxon>
        <taxon>Ktedonobacter</taxon>
    </lineage>
</organism>
<dbReference type="Gene3D" id="3.40.630.30">
    <property type="match status" value="1"/>
</dbReference>
<dbReference type="InParanoid" id="D6TCA2"/>
<evidence type="ECO:0000313" key="2">
    <source>
        <dbReference type="EMBL" id="EFH89919.1"/>
    </source>
</evidence>
<dbReference type="GO" id="GO:0016747">
    <property type="term" value="F:acyltransferase activity, transferring groups other than amino-acyl groups"/>
    <property type="evidence" value="ECO:0007669"/>
    <property type="project" value="InterPro"/>
</dbReference>